<reference evidence="6 7" key="1">
    <citation type="submission" date="2017-09" db="EMBL/GenBank/DDBJ databases">
        <title>Depth-based differentiation of microbial function through sediment-hosted aquifers and enrichment of novel symbionts in the deep terrestrial subsurface.</title>
        <authorList>
            <person name="Probst A.J."/>
            <person name="Ladd B."/>
            <person name="Jarett J.K."/>
            <person name="Geller-Mcgrath D.E."/>
            <person name="Sieber C.M."/>
            <person name="Emerson J.B."/>
            <person name="Anantharaman K."/>
            <person name="Thomas B.C."/>
            <person name="Malmstrom R."/>
            <person name="Stieglmeier M."/>
            <person name="Klingl A."/>
            <person name="Woyke T."/>
            <person name="Ryan C.M."/>
            <person name="Banfield J.F."/>
        </authorList>
    </citation>
    <scope>NUCLEOTIDE SEQUENCE [LARGE SCALE GENOMIC DNA]</scope>
    <source>
        <strain evidence="6">CG11_big_fil_rev_8_21_14_0_20_38_23</strain>
    </source>
</reference>
<comment type="caution">
    <text evidence="6">The sequence shown here is derived from an EMBL/GenBank/DDBJ whole genome shotgun (WGS) entry which is preliminary data.</text>
</comment>
<feature type="active site" description="Nucleophile" evidence="4">
    <location>
        <position position="322"/>
    </location>
</feature>
<evidence type="ECO:0000256" key="3">
    <source>
        <dbReference type="ARBA" id="ARBA00023295"/>
    </source>
</evidence>
<gene>
    <name evidence="6" type="ORF">COV54_03485</name>
</gene>
<evidence type="ECO:0000256" key="4">
    <source>
        <dbReference type="PROSITE-ProRule" id="PRU10055"/>
    </source>
</evidence>
<dbReference type="PANTHER" id="PTHR10353:SF209">
    <property type="entry name" value="GALACTOLIPID GALACTOSYLTRANSFERASE SFR2, CHLOROPLASTIC"/>
    <property type="match status" value="1"/>
</dbReference>
<sequence length="385" mass="46076">MKNYTKINSPKDFLWGAATASHQVEGNNYNDWSEWEKSQKRTDYLRSEGLVEKYGLENFISGRACDHYNRFQEDFKIAKKLGHNATRFSIEWSRIEPEEGKFNEKEIEHYKKVITTLKEIGIEPFVTLWHWPIPIWLRNKGGWQYGKIPDYFARYTEKIVNALGSDVKFWITLNEPEIYARYSYLSGVWPPQKKNLISYLLVIHNLIRAHRKAYKIIKKLNQSAQIGIAKNNTYFEAYQNKLINRVLKKNIDWWRNFYFLNRIKNHQDFIGLNHYLHNRINYGFNKNENEKVSDMRRELYPEAIYYVLMDLKRYNKPIYITENGLADAGDQKRGWFILETLKNVSRAIGEGVDVKGYLHWSLMDNFEWDKGFWPRFGLLEIDYKT</sequence>
<dbReference type="InterPro" id="IPR017853">
    <property type="entry name" value="GH"/>
</dbReference>
<evidence type="ECO:0000256" key="1">
    <source>
        <dbReference type="ARBA" id="ARBA00010838"/>
    </source>
</evidence>
<evidence type="ECO:0000313" key="7">
    <source>
        <dbReference type="Proteomes" id="UP000228867"/>
    </source>
</evidence>
<dbReference type="GO" id="GO:0005975">
    <property type="term" value="P:carbohydrate metabolic process"/>
    <property type="evidence" value="ECO:0007669"/>
    <property type="project" value="InterPro"/>
</dbReference>
<dbReference type="GO" id="GO:0008422">
    <property type="term" value="F:beta-glucosidase activity"/>
    <property type="evidence" value="ECO:0007669"/>
    <property type="project" value="TreeGrafter"/>
</dbReference>
<comment type="similarity">
    <text evidence="1 5">Belongs to the glycosyl hydrolase 1 family.</text>
</comment>
<dbReference type="Gene3D" id="3.20.20.80">
    <property type="entry name" value="Glycosidases"/>
    <property type="match status" value="1"/>
</dbReference>
<protein>
    <submittedName>
        <fullName evidence="6">Beta-glucosidase</fullName>
    </submittedName>
</protein>
<dbReference type="PRINTS" id="PR00131">
    <property type="entry name" value="GLHYDRLASE1"/>
</dbReference>
<dbReference type="Proteomes" id="UP000228867">
    <property type="component" value="Unassembled WGS sequence"/>
</dbReference>
<keyword evidence="3" id="KW-0326">Glycosidase</keyword>
<evidence type="ECO:0000256" key="5">
    <source>
        <dbReference type="RuleBase" id="RU003690"/>
    </source>
</evidence>
<evidence type="ECO:0000313" key="6">
    <source>
        <dbReference type="EMBL" id="PIR06028.1"/>
    </source>
</evidence>
<accession>A0A2H0NAV1</accession>
<evidence type="ECO:0000256" key="2">
    <source>
        <dbReference type="ARBA" id="ARBA00022801"/>
    </source>
</evidence>
<dbReference type="SUPFAM" id="SSF51445">
    <property type="entry name" value="(Trans)glycosidases"/>
    <property type="match status" value="1"/>
</dbReference>
<dbReference type="EMBL" id="PCWR01000068">
    <property type="protein sequence ID" value="PIR06028.1"/>
    <property type="molecule type" value="Genomic_DNA"/>
</dbReference>
<dbReference type="PANTHER" id="PTHR10353">
    <property type="entry name" value="GLYCOSYL HYDROLASE"/>
    <property type="match status" value="1"/>
</dbReference>
<dbReference type="Pfam" id="PF00232">
    <property type="entry name" value="Glyco_hydro_1"/>
    <property type="match status" value="1"/>
</dbReference>
<keyword evidence="2" id="KW-0378">Hydrolase</keyword>
<dbReference type="InterPro" id="IPR018120">
    <property type="entry name" value="Glyco_hydro_1_AS"/>
</dbReference>
<dbReference type="PROSITE" id="PS00572">
    <property type="entry name" value="GLYCOSYL_HYDROL_F1_1"/>
    <property type="match status" value="1"/>
</dbReference>
<dbReference type="AlphaFoldDB" id="A0A2H0NAV1"/>
<organism evidence="6 7">
    <name type="scientific">Candidatus Jorgensenbacteria bacterium CG11_big_fil_rev_8_21_14_0_20_38_23</name>
    <dbReference type="NCBI Taxonomy" id="1974594"/>
    <lineage>
        <taxon>Bacteria</taxon>
        <taxon>Candidatus Joergenseniibacteriota</taxon>
    </lineage>
</organism>
<proteinExistence type="inferred from homology"/>
<dbReference type="InterPro" id="IPR001360">
    <property type="entry name" value="Glyco_hydro_1"/>
</dbReference>
<name>A0A2H0NAV1_9BACT</name>
<feature type="non-terminal residue" evidence="6">
    <location>
        <position position="385"/>
    </location>
</feature>